<protein>
    <submittedName>
        <fullName evidence="1">Pyridoxamine 5'-phosphate oxidase family protein</fullName>
    </submittedName>
</protein>
<organism evidence="1 2">
    <name type="scientific">Nocardia uniformis</name>
    <dbReference type="NCBI Taxonomy" id="53432"/>
    <lineage>
        <taxon>Bacteria</taxon>
        <taxon>Bacillati</taxon>
        <taxon>Actinomycetota</taxon>
        <taxon>Actinomycetes</taxon>
        <taxon>Mycobacteriales</taxon>
        <taxon>Nocardiaceae</taxon>
        <taxon>Nocardia</taxon>
    </lineage>
</organism>
<dbReference type="RefSeq" id="WP_067522469.1">
    <property type="nucleotide sequence ID" value="NZ_JABELX010000004.1"/>
</dbReference>
<dbReference type="Proteomes" id="UP000586827">
    <property type="component" value="Unassembled WGS sequence"/>
</dbReference>
<reference evidence="1 2" key="1">
    <citation type="submission" date="2020-05" db="EMBL/GenBank/DDBJ databases">
        <title>MicrobeNet Type strains.</title>
        <authorList>
            <person name="Nicholson A.C."/>
        </authorList>
    </citation>
    <scope>NUCLEOTIDE SEQUENCE [LARGE SCALE GENOMIC DNA]</scope>
    <source>
        <strain evidence="1 2">JCM 3224</strain>
    </source>
</reference>
<dbReference type="SUPFAM" id="SSF50475">
    <property type="entry name" value="FMN-binding split barrel"/>
    <property type="match status" value="1"/>
</dbReference>
<dbReference type="Gene3D" id="2.30.110.10">
    <property type="entry name" value="Electron Transport, Fmn-binding Protein, Chain A"/>
    <property type="match status" value="1"/>
</dbReference>
<evidence type="ECO:0000313" key="1">
    <source>
        <dbReference type="EMBL" id="NNH70708.1"/>
    </source>
</evidence>
<dbReference type="Pfam" id="PF12900">
    <property type="entry name" value="Pyridox_ox_2"/>
    <property type="match status" value="1"/>
</dbReference>
<accession>A0A849BZH3</accession>
<gene>
    <name evidence="1" type="ORF">HLB23_12670</name>
</gene>
<name>A0A849BZH3_9NOCA</name>
<dbReference type="InterPro" id="IPR012349">
    <property type="entry name" value="Split_barrel_FMN-bd"/>
</dbReference>
<dbReference type="AlphaFoldDB" id="A0A849BZH3"/>
<proteinExistence type="predicted"/>
<evidence type="ECO:0000313" key="2">
    <source>
        <dbReference type="Proteomes" id="UP000586827"/>
    </source>
</evidence>
<comment type="caution">
    <text evidence="1">The sequence shown here is derived from an EMBL/GenBank/DDBJ whole genome shotgun (WGS) entry which is preliminary data.</text>
</comment>
<dbReference type="InterPro" id="IPR024747">
    <property type="entry name" value="Pyridox_Oxase-rel"/>
</dbReference>
<keyword evidence="2" id="KW-1185">Reference proteome</keyword>
<dbReference type="EMBL" id="JABELX010000004">
    <property type="protein sequence ID" value="NNH70708.1"/>
    <property type="molecule type" value="Genomic_DNA"/>
</dbReference>
<sequence length="135" mass="14764">MGGEGARILHALPVAEALRRLANISYGRIAFSRRGLPVIRPVNHLVDGDSVVIRAHLGADLLRGDGQIVAYEADSFDETSQLGWSVIVTGVARVVHDPEEVHRYEALLEPWITMPVDHVIRIEAEIVTGVELVDA</sequence>